<dbReference type="AlphaFoldDB" id="A0A813KQF9"/>
<sequence length="126" mass="13486">MPLSCRCVPMSTVVPMSCAEHGGAAEKRSPSCSRLEEFQAVRSGSCSYSDAPSYSDVLQLQCLPRAGQCKGLPTLPYAPRTKCNCAYLGLGLVPPIQISDGCESNLCKLVNAQLLRTLVSRSSTDR</sequence>
<comment type="caution">
    <text evidence="1">The sequence shown here is derived from an EMBL/GenBank/DDBJ whole genome shotgun (WGS) entry which is preliminary data.</text>
</comment>
<name>A0A813KQF9_POLGL</name>
<accession>A0A813KQF9</accession>
<evidence type="ECO:0000313" key="2">
    <source>
        <dbReference type="Proteomes" id="UP000626109"/>
    </source>
</evidence>
<gene>
    <name evidence="1" type="ORF">PGLA2088_LOCUS37142</name>
</gene>
<organism evidence="1 2">
    <name type="scientific">Polarella glacialis</name>
    <name type="common">Dinoflagellate</name>
    <dbReference type="NCBI Taxonomy" id="89957"/>
    <lineage>
        <taxon>Eukaryota</taxon>
        <taxon>Sar</taxon>
        <taxon>Alveolata</taxon>
        <taxon>Dinophyceae</taxon>
        <taxon>Suessiales</taxon>
        <taxon>Suessiaceae</taxon>
        <taxon>Polarella</taxon>
    </lineage>
</organism>
<reference evidence="1" key="1">
    <citation type="submission" date="2021-02" db="EMBL/GenBank/DDBJ databases">
        <authorList>
            <person name="Dougan E. K."/>
            <person name="Rhodes N."/>
            <person name="Thang M."/>
            <person name="Chan C."/>
        </authorList>
    </citation>
    <scope>NUCLEOTIDE SEQUENCE</scope>
</reference>
<proteinExistence type="predicted"/>
<evidence type="ECO:0000313" key="1">
    <source>
        <dbReference type="EMBL" id="CAE8712671.1"/>
    </source>
</evidence>
<dbReference type="EMBL" id="CAJNNW010032370">
    <property type="protein sequence ID" value="CAE8712671.1"/>
    <property type="molecule type" value="Genomic_DNA"/>
</dbReference>
<dbReference type="Proteomes" id="UP000626109">
    <property type="component" value="Unassembled WGS sequence"/>
</dbReference>
<protein>
    <submittedName>
        <fullName evidence="1">Uncharacterized protein</fullName>
    </submittedName>
</protein>